<keyword evidence="4 7" id="KW-0328">Glycosyltransferase</keyword>
<evidence type="ECO:0000313" key="9">
    <source>
        <dbReference type="EMBL" id="CAH0104290.1"/>
    </source>
</evidence>
<gene>
    <name evidence="9" type="ORF">DGAL_LOCUS7057</name>
</gene>
<evidence type="ECO:0000256" key="4">
    <source>
        <dbReference type="ARBA" id="ARBA00022676"/>
    </source>
</evidence>
<keyword evidence="7" id="KW-0812">Transmembrane</keyword>
<dbReference type="Gene3D" id="3.40.50.11660">
    <property type="entry name" value="Glycosyl transferase family 10, C-terminal domain"/>
    <property type="match status" value="1"/>
</dbReference>
<dbReference type="InterPro" id="IPR038577">
    <property type="entry name" value="GT10-like_C_sf"/>
</dbReference>
<sequence>MTFHTLIDLVAGHRKIFCCLVFFMSCLLVQWQLYSTNYSNFLYKIKSNQTLQTLLVLNRLPLEKTNFIDENSFKNSNKIYVSATLFASEKSTVPSMPIQDQQVELYQIIEKFSAEKYFLETNATFKRILFWNEHNDNKNYSVGHGRKNYAKGKTKMAVWFVSNCKTVLSSRNELVNELKKYIAIDVYGTCGNMTCPKKQDESYESTEECRDLAASQHKFYLSLENSLCRNYVTEKQSACIMSPKIS</sequence>
<dbReference type="UniPathway" id="UPA00378"/>
<dbReference type="Proteomes" id="UP000789390">
    <property type="component" value="Unassembled WGS sequence"/>
</dbReference>
<dbReference type="GO" id="GO:0032580">
    <property type="term" value="C:Golgi cisterna membrane"/>
    <property type="evidence" value="ECO:0007669"/>
    <property type="project" value="UniProtKB-SubCell"/>
</dbReference>
<dbReference type="PANTHER" id="PTHR48438:SF1">
    <property type="entry name" value="ALPHA-(1,3)-FUCOSYLTRANSFERASE C-RELATED"/>
    <property type="match status" value="1"/>
</dbReference>
<evidence type="ECO:0000313" key="10">
    <source>
        <dbReference type="Proteomes" id="UP000789390"/>
    </source>
</evidence>
<dbReference type="GO" id="GO:0008417">
    <property type="term" value="F:fucosyltransferase activity"/>
    <property type="evidence" value="ECO:0007669"/>
    <property type="project" value="InterPro"/>
</dbReference>
<proteinExistence type="inferred from homology"/>
<feature type="domain" description="Fucosyltransferase C-terminal" evidence="8">
    <location>
        <begin position="151"/>
        <end position="237"/>
    </location>
</feature>
<reference evidence="9" key="1">
    <citation type="submission" date="2021-11" db="EMBL/GenBank/DDBJ databases">
        <authorList>
            <person name="Schell T."/>
        </authorList>
    </citation>
    <scope>NUCLEOTIDE SEQUENCE</scope>
    <source>
        <strain evidence="9">M5</strain>
    </source>
</reference>
<dbReference type="GO" id="GO:0000139">
    <property type="term" value="C:Golgi membrane"/>
    <property type="evidence" value="ECO:0007669"/>
    <property type="project" value="UniProtKB-SubCell"/>
</dbReference>
<keyword evidence="7" id="KW-0472">Membrane</keyword>
<keyword evidence="10" id="KW-1185">Reference proteome</keyword>
<protein>
    <recommendedName>
        <fullName evidence="7">Fucosyltransferase</fullName>
        <ecNumber evidence="7">2.4.1.-</ecNumber>
    </recommendedName>
</protein>
<organism evidence="9 10">
    <name type="scientific">Daphnia galeata</name>
    <dbReference type="NCBI Taxonomy" id="27404"/>
    <lineage>
        <taxon>Eukaryota</taxon>
        <taxon>Metazoa</taxon>
        <taxon>Ecdysozoa</taxon>
        <taxon>Arthropoda</taxon>
        <taxon>Crustacea</taxon>
        <taxon>Branchiopoda</taxon>
        <taxon>Diplostraca</taxon>
        <taxon>Cladocera</taxon>
        <taxon>Anomopoda</taxon>
        <taxon>Daphniidae</taxon>
        <taxon>Daphnia</taxon>
    </lineage>
</organism>
<evidence type="ECO:0000256" key="3">
    <source>
        <dbReference type="ARBA" id="ARBA00008919"/>
    </source>
</evidence>
<dbReference type="InterPro" id="IPR001503">
    <property type="entry name" value="Glyco_trans_10"/>
</dbReference>
<comment type="subcellular location">
    <subcellularLocation>
        <location evidence="1">Golgi apparatus membrane</location>
        <topology evidence="1">Single-pass type II membrane protein</topology>
    </subcellularLocation>
    <subcellularLocation>
        <location evidence="7">Golgi apparatus</location>
        <location evidence="7">Golgi stack membrane</location>
        <topology evidence="7">Single-pass type II membrane protein</topology>
    </subcellularLocation>
</comment>
<dbReference type="OrthoDB" id="427096at2759"/>
<evidence type="ECO:0000256" key="7">
    <source>
        <dbReference type="RuleBase" id="RU003832"/>
    </source>
</evidence>
<evidence type="ECO:0000256" key="1">
    <source>
        <dbReference type="ARBA" id="ARBA00004323"/>
    </source>
</evidence>
<dbReference type="Pfam" id="PF00852">
    <property type="entry name" value="Glyco_transf_10"/>
    <property type="match status" value="1"/>
</dbReference>
<accession>A0A8J2WEI5</accession>
<comment type="caution">
    <text evidence="9">The sequence shown here is derived from an EMBL/GenBank/DDBJ whole genome shotgun (WGS) entry which is preliminary data.</text>
</comment>
<evidence type="ECO:0000256" key="2">
    <source>
        <dbReference type="ARBA" id="ARBA00004922"/>
    </source>
</evidence>
<dbReference type="EC" id="2.4.1.-" evidence="7"/>
<dbReference type="SUPFAM" id="SSF53756">
    <property type="entry name" value="UDP-Glycosyltransferase/glycogen phosphorylase"/>
    <property type="match status" value="1"/>
</dbReference>
<dbReference type="AlphaFoldDB" id="A0A8J2WEI5"/>
<dbReference type="EMBL" id="CAKKLH010000135">
    <property type="protein sequence ID" value="CAH0104290.1"/>
    <property type="molecule type" value="Genomic_DNA"/>
</dbReference>
<name>A0A8J2WEI5_9CRUS</name>
<keyword evidence="6 7" id="KW-0333">Golgi apparatus</keyword>
<evidence type="ECO:0000259" key="8">
    <source>
        <dbReference type="Pfam" id="PF00852"/>
    </source>
</evidence>
<evidence type="ECO:0000256" key="6">
    <source>
        <dbReference type="ARBA" id="ARBA00023034"/>
    </source>
</evidence>
<keyword evidence="5 7" id="KW-0808">Transferase</keyword>
<dbReference type="InterPro" id="IPR055270">
    <property type="entry name" value="Glyco_tran_10_C"/>
</dbReference>
<evidence type="ECO:0000256" key="5">
    <source>
        <dbReference type="ARBA" id="ARBA00022679"/>
    </source>
</evidence>
<comment type="similarity">
    <text evidence="3 7">Belongs to the glycosyltransferase 10 family.</text>
</comment>
<comment type="pathway">
    <text evidence="2">Protein modification; protein glycosylation.</text>
</comment>
<dbReference type="PANTHER" id="PTHR48438">
    <property type="entry name" value="ALPHA-(1,3)-FUCOSYLTRANSFERASE C-RELATED"/>
    <property type="match status" value="1"/>
</dbReference>